<accession>X0T3A7</accession>
<dbReference type="SUPFAM" id="SSF160246">
    <property type="entry name" value="EspE N-terminal domain-like"/>
    <property type="match status" value="1"/>
</dbReference>
<dbReference type="Pfam" id="PF07238">
    <property type="entry name" value="PilZ"/>
    <property type="match status" value="1"/>
</dbReference>
<dbReference type="Gene3D" id="2.40.10.220">
    <property type="entry name" value="predicted glycosyltransferase like domains"/>
    <property type="match status" value="1"/>
</dbReference>
<dbReference type="EMBL" id="BARS01003428">
    <property type="protein sequence ID" value="GAF82662.1"/>
    <property type="molecule type" value="Genomic_DNA"/>
</dbReference>
<dbReference type="GO" id="GO:0016887">
    <property type="term" value="F:ATP hydrolysis activity"/>
    <property type="evidence" value="ECO:0007669"/>
    <property type="project" value="TreeGrafter"/>
</dbReference>
<dbReference type="Pfam" id="PF05157">
    <property type="entry name" value="MshEN"/>
    <property type="match status" value="1"/>
</dbReference>
<dbReference type="PANTHER" id="PTHR30258:SF1">
    <property type="entry name" value="PROTEIN TRANSPORT PROTEIN HOFB HOMOLOG"/>
    <property type="match status" value="1"/>
</dbReference>
<evidence type="ECO:0000313" key="3">
    <source>
        <dbReference type="EMBL" id="GAF82662.1"/>
    </source>
</evidence>
<dbReference type="PANTHER" id="PTHR30258">
    <property type="entry name" value="TYPE II SECRETION SYSTEM PROTEIN GSPE-RELATED"/>
    <property type="match status" value="1"/>
</dbReference>
<dbReference type="InterPro" id="IPR009875">
    <property type="entry name" value="PilZ_domain"/>
</dbReference>
<comment type="caution">
    <text evidence="3">The sequence shown here is derived from an EMBL/GenBank/DDBJ whole genome shotgun (WGS) entry which is preliminary data.</text>
</comment>
<name>X0T3A7_9ZZZZ</name>
<evidence type="ECO:0000259" key="1">
    <source>
        <dbReference type="Pfam" id="PF05157"/>
    </source>
</evidence>
<dbReference type="SUPFAM" id="SSF141371">
    <property type="entry name" value="PilZ domain-like"/>
    <property type="match status" value="1"/>
</dbReference>
<reference evidence="3" key="1">
    <citation type="journal article" date="2014" name="Front. Microbiol.">
        <title>High frequency of phylogenetically diverse reductive dehalogenase-homologous genes in deep subseafloor sedimentary metagenomes.</title>
        <authorList>
            <person name="Kawai M."/>
            <person name="Futagami T."/>
            <person name="Toyoda A."/>
            <person name="Takaki Y."/>
            <person name="Nishi S."/>
            <person name="Hori S."/>
            <person name="Arai W."/>
            <person name="Tsubouchi T."/>
            <person name="Morono Y."/>
            <person name="Uchiyama I."/>
            <person name="Ito T."/>
            <person name="Fujiyama A."/>
            <person name="Inagaki F."/>
            <person name="Takami H."/>
        </authorList>
    </citation>
    <scope>NUCLEOTIDE SEQUENCE</scope>
    <source>
        <strain evidence="3">Expedition CK06-06</strain>
    </source>
</reference>
<sequence length="276" mass="31962">MLQRRIEKKIGRILIEAELITKAQLNNALKRQRENGQYLGKNLIEMGYIDEDEITQHIAEQYRIPYVSLDRYSLSKNLLDIIPEETSRAYGLIPLAVIDDILTVGIVDAPDEKVIERIQELTGFKIQVILVTAGDFNQYMQRVYDPFIVNNGKEIDRTKAGRYVKALLGNRKERRRFPRFGRKLKIKYEFRNEYNINSSINVSQGGILIKSKSPLPLDSHIAIRMELPNRHEDIIIISRVARVVRARGRATYLIGLDFSSMDAMDSRRLAEFLKKK</sequence>
<proteinExistence type="predicted"/>
<protein>
    <recommendedName>
        <fullName evidence="4">Type II secretion system protein GspE N-terminal domain-containing protein</fullName>
    </recommendedName>
</protein>
<feature type="domain" description="PilZ" evidence="2">
    <location>
        <begin position="173"/>
        <end position="273"/>
    </location>
</feature>
<organism evidence="3">
    <name type="scientific">marine sediment metagenome</name>
    <dbReference type="NCBI Taxonomy" id="412755"/>
    <lineage>
        <taxon>unclassified sequences</taxon>
        <taxon>metagenomes</taxon>
        <taxon>ecological metagenomes</taxon>
    </lineage>
</organism>
<dbReference type="InterPro" id="IPR007831">
    <property type="entry name" value="T2SS_GspE_N"/>
</dbReference>
<feature type="domain" description="Type II secretion system protein GspE N-terminal" evidence="1">
    <location>
        <begin position="62"/>
        <end position="145"/>
    </location>
</feature>
<dbReference type="GO" id="GO:0005886">
    <property type="term" value="C:plasma membrane"/>
    <property type="evidence" value="ECO:0007669"/>
    <property type="project" value="TreeGrafter"/>
</dbReference>
<dbReference type="AlphaFoldDB" id="X0T3A7"/>
<dbReference type="Gene3D" id="3.30.300.160">
    <property type="entry name" value="Type II secretion system, protein E, N-terminal domain"/>
    <property type="match status" value="1"/>
</dbReference>
<evidence type="ECO:0008006" key="4">
    <source>
        <dbReference type="Google" id="ProtNLM"/>
    </source>
</evidence>
<gene>
    <name evidence="3" type="ORF">S01H1_06640</name>
</gene>
<evidence type="ECO:0000259" key="2">
    <source>
        <dbReference type="Pfam" id="PF07238"/>
    </source>
</evidence>
<dbReference type="GO" id="GO:0035438">
    <property type="term" value="F:cyclic-di-GMP binding"/>
    <property type="evidence" value="ECO:0007669"/>
    <property type="project" value="InterPro"/>
</dbReference>
<dbReference type="InterPro" id="IPR037257">
    <property type="entry name" value="T2SS_E_N_sf"/>
</dbReference>